<dbReference type="GO" id="GO:0016706">
    <property type="term" value="F:2-oxoglutarate-dependent dioxygenase activity"/>
    <property type="evidence" value="ECO:0007669"/>
    <property type="project" value="UniProtKB-ARBA"/>
</dbReference>
<dbReference type="RefSeq" id="WP_165912793.1">
    <property type="nucleotide sequence ID" value="NZ_SLXQ01000001.1"/>
</dbReference>
<dbReference type="PANTHER" id="PTHR20883:SF15">
    <property type="entry name" value="PHYTANOYL-COA DIOXYGENASE DOMAIN-CONTAINING PROTEIN 1"/>
    <property type="match status" value="1"/>
</dbReference>
<keyword evidence="1" id="KW-0479">Metal-binding</keyword>
<keyword evidence="3" id="KW-0223">Dioxygenase</keyword>
<organism evidence="3 4">
    <name type="scientific">Tamaricihabitans halophyticus</name>
    <dbReference type="NCBI Taxonomy" id="1262583"/>
    <lineage>
        <taxon>Bacteria</taxon>
        <taxon>Bacillati</taxon>
        <taxon>Actinomycetota</taxon>
        <taxon>Actinomycetes</taxon>
        <taxon>Pseudonocardiales</taxon>
        <taxon>Pseudonocardiaceae</taxon>
        <taxon>Tamaricihabitans</taxon>
    </lineage>
</organism>
<sequence>MHPIVSWDDADTARDHFRRDGFVIMEPVFSAAQCEWARDRLAGLFEGRFPTGIFPDEWYWREGLSLPEATRHMANAWKADPEIAAIVRSPWVGAWICFLNGWADACLGQDTIWIKPPEARASALHQDNSFIDYLRPASMSTCWMTFDDTHADAATLEYVPGSHRWPTTELPADFHDPGNDHRARMRAAAAAAGITPPDVVQLVVPAGTVVFHDGNVWHGAGPSLRTASWRHTLAAHLVPGETRFAGSAGGYIYRRYQLPGDDTLHDAFFPRYPRSTGVPVVP</sequence>
<dbReference type="Gene3D" id="2.60.120.620">
    <property type="entry name" value="q2cbj1_9rhob like domain"/>
    <property type="match status" value="1"/>
</dbReference>
<keyword evidence="3" id="KW-0560">Oxidoreductase</keyword>
<dbReference type="GO" id="GO:0005506">
    <property type="term" value="F:iron ion binding"/>
    <property type="evidence" value="ECO:0007669"/>
    <property type="project" value="UniProtKB-ARBA"/>
</dbReference>
<keyword evidence="2" id="KW-0408">Iron</keyword>
<keyword evidence="4" id="KW-1185">Reference proteome</keyword>
<evidence type="ECO:0000313" key="4">
    <source>
        <dbReference type="Proteomes" id="UP000294911"/>
    </source>
</evidence>
<name>A0A4R2R1R8_9PSEU</name>
<evidence type="ECO:0000256" key="2">
    <source>
        <dbReference type="ARBA" id="ARBA00023004"/>
    </source>
</evidence>
<accession>A0A4R2R1R8</accession>
<dbReference type="InterPro" id="IPR008775">
    <property type="entry name" value="Phytyl_CoA_dOase-like"/>
</dbReference>
<proteinExistence type="predicted"/>
<comment type="caution">
    <text evidence="3">The sequence shown here is derived from an EMBL/GenBank/DDBJ whole genome shotgun (WGS) entry which is preliminary data.</text>
</comment>
<evidence type="ECO:0000256" key="1">
    <source>
        <dbReference type="ARBA" id="ARBA00022723"/>
    </source>
</evidence>
<dbReference type="EMBL" id="SLXQ01000001">
    <property type="protein sequence ID" value="TCP56632.1"/>
    <property type="molecule type" value="Genomic_DNA"/>
</dbReference>
<dbReference type="Proteomes" id="UP000294911">
    <property type="component" value="Unassembled WGS sequence"/>
</dbReference>
<dbReference type="AlphaFoldDB" id="A0A4R2R1R8"/>
<dbReference type="SUPFAM" id="SSF51197">
    <property type="entry name" value="Clavaminate synthase-like"/>
    <property type="match status" value="1"/>
</dbReference>
<gene>
    <name evidence="3" type="ORF">EV191_101577</name>
</gene>
<evidence type="ECO:0000313" key="3">
    <source>
        <dbReference type="EMBL" id="TCP56632.1"/>
    </source>
</evidence>
<dbReference type="PANTHER" id="PTHR20883">
    <property type="entry name" value="PHYTANOYL-COA DIOXYGENASE DOMAIN CONTAINING 1"/>
    <property type="match status" value="1"/>
</dbReference>
<dbReference type="Pfam" id="PF05721">
    <property type="entry name" value="PhyH"/>
    <property type="match status" value="1"/>
</dbReference>
<protein>
    <submittedName>
        <fullName evidence="3">Phytanoyl-CoA dioxygenase PhyH</fullName>
    </submittedName>
</protein>
<reference evidence="3 4" key="1">
    <citation type="submission" date="2019-03" db="EMBL/GenBank/DDBJ databases">
        <title>Genomic Encyclopedia of Type Strains, Phase IV (KMG-IV): sequencing the most valuable type-strain genomes for metagenomic binning, comparative biology and taxonomic classification.</title>
        <authorList>
            <person name="Goeker M."/>
        </authorList>
    </citation>
    <scope>NUCLEOTIDE SEQUENCE [LARGE SCALE GENOMIC DNA]</scope>
    <source>
        <strain evidence="3 4">DSM 45765</strain>
    </source>
</reference>